<evidence type="ECO:0000256" key="1">
    <source>
        <dbReference type="ARBA" id="ARBA00022737"/>
    </source>
</evidence>
<evidence type="ECO:0000256" key="2">
    <source>
        <dbReference type="SAM" id="MobiDB-lite"/>
    </source>
</evidence>
<dbReference type="Gene3D" id="3.80.10.10">
    <property type="entry name" value="Ribonuclease Inhibitor"/>
    <property type="match status" value="2"/>
</dbReference>
<feature type="transmembrane region" description="Helical" evidence="3">
    <location>
        <begin position="272"/>
        <end position="294"/>
    </location>
</feature>
<keyword evidence="3" id="KW-1133">Transmembrane helix</keyword>
<feature type="region of interest" description="Disordered" evidence="2">
    <location>
        <begin position="44"/>
        <end position="97"/>
    </location>
</feature>
<keyword evidence="3" id="KW-0812">Transmembrane</keyword>
<proteinExistence type="predicted"/>
<dbReference type="PANTHER" id="PTHR48004">
    <property type="entry name" value="OS01G0149700 PROTEIN"/>
    <property type="match status" value="1"/>
</dbReference>
<dbReference type="AlphaFoldDB" id="A0A7S4A9J7"/>
<sequence length="768" mass="85272">MALTPADEEIASQYRMMLRLGLPEGAVMQRMAIGSVPKNIQDAVLAPEDVGSTTGEGEGNADQMENKTDHPKEESKDPEPDPPVSYSYNPDVASQGDFTEEEVSEILFDPTQQSMGEGKRTNSYYEEIIIDDDEMIEEEIVDDNGDYEEEILEEIVDDIDIDVDHGEVEVEDQEIDVNGDAIQPAPTDNYTPTFNREYEPGFGNNTDPEHTGPNTTDSEHTGPNPTTNIPTYVYDDSNAADDVENQERTKAYQQHLPTKTLEELQPSPNSCWYWIMCLVFIGLIVASAGVGYWLTTRDGDQVSSLKPIDYTSPPTPAPSSTVSTEFNAMQGNCAFDVESNPNPNPIDQCKCAGEITVIEADIRERYLYNLEQFIPEHFEDYDDEISSCSPRNQALVWISSGDDANLTNEQRAQKFALASIFVSLGGSQWDNYENWLSYNDVCTWFGVRCDQDYVTELVLHDNNLIGMLPSTLSLLERLQFLMVARNQINGPLPVSLFSLQSLGTVDVSFNVMTGVIPPTVGDALSLNSLNVENNSMSGRLTRSIGKVTNLGYLNLKSNKFASELPIELFDLPRMRELYIGDNKFFGTIPAEFSKLSELTTLTLGPNLFTGTIPTTMSSLSRLRYLSISGVADLSGRIPAEFGFELSDLEELTISGTRISGNIDTSFGSKPKLKSLDFSANQLRSMIPSELGNLSNLGKPHQVEGLQKLRKNENSRTQLSFARSPLCFDCCIFVSFLILSCTGFGIQFPRRPNSRSHRQYFDTGTTSIE</sequence>
<dbReference type="FunFam" id="3.80.10.10:FF:000383">
    <property type="entry name" value="Leucine-rich repeat receptor protein kinase EMS1"/>
    <property type="match status" value="1"/>
</dbReference>
<dbReference type="PANTHER" id="PTHR48004:SF74">
    <property type="entry name" value="MALECTIN DOMAIN-CONTAINING PROTEIN"/>
    <property type="match status" value="1"/>
</dbReference>
<dbReference type="InterPro" id="IPR032675">
    <property type="entry name" value="LRR_dom_sf"/>
</dbReference>
<dbReference type="InterPro" id="IPR001611">
    <property type="entry name" value="Leu-rich_rpt"/>
</dbReference>
<feature type="compositionally biased region" description="Polar residues" evidence="2">
    <location>
        <begin position="212"/>
        <end position="230"/>
    </location>
</feature>
<accession>A0A7S4A9J7</accession>
<gene>
    <name evidence="4" type="ORF">PAUS00366_LOCUS921</name>
</gene>
<evidence type="ECO:0000313" key="4">
    <source>
        <dbReference type="EMBL" id="CAE0708201.1"/>
    </source>
</evidence>
<reference evidence="4" key="1">
    <citation type="submission" date="2021-01" db="EMBL/GenBank/DDBJ databases">
        <authorList>
            <person name="Corre E."/>
            <person name="Pelletier E."/>
            <person name="Niang G."/>
            <person name="Scheremetjew M."/>
            <person name="Finn R."/>
            <person name="Kale V."/>
            <person name="Holt S."/>
            <person name="Cochrane G."/>
            <person name="Meng A."/>
            <person name="Brown T."/>
            <person name="Cohen L."/>
        </authorList>
    </citation>
    <scope>NUCLEOTIDE SEQUENCE</scope>
    <source>
        <strain evidence="4">10249 10 AB</strain>
    </source>
</reference>
<evidence type="ECO:0008006" key="5">
    <source>
        <dbReference type="Google" id="ProtNLM"/>
    </source>
</evidence>
<feature type="compositionally biased region" description="Basic and acidic residues" evidence="2">
    <location>
        <begin position="64"/>
        <end position="79"/>
    </location>
</feature>
<keyword evidence="3" id="KW-0472">Membrane</keyword>
<dbReference type="EMBL" id="HBIX01001226">
    <property type="protein sequence ID" value="CAE0708201.1"/>
    <property type="molecule type" value="Transcribed_RNA"/>
</dbReference>
<feature type="region of interest" description="Disordered" evidence="2">
    <location>
        <begin position="195"/>
        <end position="234"/>
    </location>
</feature>
<name>A0A7S4A9J7_9STRA</name>
<dbReference type="Pfam" id="PF00560">
    <property type="entry name" value="LRR_1"/>
    <property type="match status" value="1"/>
</dbReference>
<keyword evidence="1" id="KW-0677">Repeat</keyword>
<feature type="transmembrane region" description="Helical" evidence="3">
    <location>
        <begin position="725"/>
        <end position="747"/>
    </location>
</feature>
<dbReference type="SUPFAM" id="SSF52058">
    <property type="entry name" value="L domain-like"/>
    <property type="match status" value="1"/>
</dbReference>
<evidence type="ECO:0000256" key="3">
    <source>
        <dbReference type="SAM" id="Phobius"/>
    </source>
</evidence>
<dbReference type="InterPro" id="IPR052941">
    <property type="entry name" value="StomDev_PlantInt_Reg"/>
</dbReference>
<protein>
    <recommendedName>
        <fullName evidence="5">Leucine-rich repeat-containing N-terminal plant-type domain-containing protein</fullName>
    </recommendedName>
</protein>
<organism evidence="4">
    <name type="scientific">Pseudo-nitzschia australis</name>
    <dbReference type="NCBI Taxonomy" id="44445"/>
    <lineage>
        <taxon>Eukaryota</taxon>
        <taxon>Sar</taxon>
        <taxon>Stramenopiles</taxon>
        <taxon>Ochrophyta</taxon>
        <taxon>Bacillariophyta</taxon>
        <taxon>Bacillariophyceae</taxon>
        <taxon>Bacillariophycidae</taxon>
        <taxon>Bacillariales</taxon>
        <taxon>Bacillariaceae</taxon>
        <taxon>Pseudo-nitzschia</taxon>
    </lineage>
</organism>